<keyword evidence="10" id="KW-1185">Reference proteome</keyword>
<comment type="similarity">
    <text evidence="2 5">Belongs to the acyl-CoA dehydrogenase family.</text>
</comment>
<dbReference type="InterPro" id="IPR046373">
    <property type="entry name" value="Acyl-CoA_Oxase/DH_mid-dom_sf"/>
</dbReference>
<dbReference type="PIRSF" id="PIRSF016578">
    <property type="entry name" value="HsaA"/>
    <property type="match status" value="1"/>
</dbReference>
<dbReference type="PROSITE" id="PS00073">
    <property type="entry name" value="ACYL_COA_DH_2"/>
    <property type="match status" value="1"/>
</dbReference>
<keyword evidence="3 5" id="KW-0285">Flavoprotein</keyword>
<dbReference type="InterPro" id="IPR013786">
    <property type="entry name" value="AcylCoA_DH/ox_N"/>
</dbReference>
<evidence type="ECO:0000313" key="10">
    <source>
        <dbReference type="Proteomes" id="UP001526430"/>
    </source>
</evidence>
<dbReference type="InterPro" id="IPR009100">
    <property type="entry name" value="AcylCoA_DH/oxidase_NM_dom_sf"/>
</dbReference>
<dbReference type="InterPro" id="IPR009075">
    <property type="entry name" value="AcylCo_DH/oxidase_C"/>
</dbReference>
<proteinExistence type="inferred from homology"/>
<feature type="domain" description="Acyl-CoA dehydrogenase/oxidase C-terminal" evidence="6">
    <location>
        <begin position="234"/>
        <end position="366"/>
    </location>
</feature>
<evidence type="ECO:0000259" key="8">
    <source>
        <dbReference type="Pfam" id="PF02771"/>
    </source>
</evidence>
<dbReference type="CDD" id="cd00567">
    <property type="entry name" value="ACAD"/>
    <property type="match status" value="1"/>
</dbReference>
<keyword evidence="4 5" id="KW-0274">FAD</keyword>
<dbReference type="PANTHER" id="PTHR43884">
    <property type="entry name" value="ACYL-COA DEHYDROGENASE"/>
    <property type="match status" value="1"/>
</dbReference>
<dbReference type="Proteomes" id="UP001526430">
    <property type="component" value="Unassembled WGS sequence"/>
</dbReference>
<evidence type="ECO:0000256" key="4">
    <source>
        <dbReference type="ARBA" id="ARBA00022827"/>
    </source>
</evidence>
<dbReference type="Gene3D" id="1.20.140.10">
    <property type="entry name" value="Butyryl-CoA Dehydrogenase, subunit A, domain 3"/>
    <property type="match status" value="1"/>
</dbReference>
<dbReference type="InterPro" id="IPR037069">
    <property type="entry name" value="AcylCoA_DH/ox_N_sf"/>
</dbReference>
<evidence type="ECO:0000256" key="3">
    <source>
        <dbReference type="ARBA" id="ARBA00022630"/>
    </source>
</evidence>
<dbReference type="EMBL" id="JAPFQI010000008">
    <property type="protein sequence ID" value="MCW8086368.1"/>
    <property type="molecule type" value="Genomic_DNA"/>
</dbReference>
<gene>
    <name evidence="9" type="ORF">OF850_12070</name>
</gene>
<evidence type="ECO:0000259" key="7">
    <source>
        <dbReference type="Pfam" id="PF02770"/>
    </source>
</evidence>
<name>A0ABT3NW45_9PROT</name>
<organism evidence="9 10">
    <name type="scientific">Sabulicella glaciei</name>
    <dbReference type="NCBI Taxonomy" id="2984948"/>
    <lineage>
        <taxon>Bacteria</taxon>
        <taxon>Pseudomonadati</taxon>
        <taxon>Pseudomonadota</taxon>
        <taxon>Alphaproteobacteria</taxon>
        <taxon>Acetobacterales</taxon>
        <taxon>Acetobacteraceae</taxon>
        <taxon>Sabulicella</taxon>
    </lineage>
</organism>
<evidence type="ECO:0000313" key="9">
    <source>
        <dbReference type="EMBL" id="MCW8086368.1"/>
    </source>
</evidence>
<feature type="domain" description="Acyl-CoA oxidase/dehydrogenase middle" evidence="7">
    <location>
        <begin position="123"/>
        <end position="222"/>
    </location>
</feature>
<reference evidence="9 10" key="1">
    <citation type="submission" date="2022-10" db="EMBL/GenBank/DDBJ databases">
        <title>Roseococcus glaciei nov., sp. nov., isolated from glacier.</title>
        <authorList>
            <person name="Liu Q."/>
            <person name="Xin Y.-H."/>
        </authorList>
    </citation>
    <scope>NUCLEOTIDE SEQUENCE [LARGE SCALE GENOMIC DNA]</scope>
    <source>
        <strain evidence="9 10">MDT2-1-1</strain>
    </source>
</reference>
<dbReference type="Pfam" id="PF02770">
    <property type="entry name" value="Acyl-CoA_dh_M"/>
    <property type="match status" value="1"/>
</dbReference>
<dbReference type="InterPro" id="IPR006091">
    <property type="entry name" value="Acyl-CoA_Oxase/DH_mid-dom"/>
</dbReference>
<evidence type="ECO:0000256" key="5">
    <source>
        <dbReference type="RuleBase" id="RU362125"/>
    </source>
</evidence>
<dbReference type="SUPFAM" id="SSF56645">
    <property type="entry name" value="Acyl-CoA dehydrogenase NM domain-like"/>
    <property type="match status" value="1"/>
</dbReference>
<sequence length="389" mass="43034">MDQTLLNADPHAEIREEVRKLCARFPGEYWRELDARRGYPTEFVQALTEAGYLGALIPEEYGGAGLGLSAAAAILEEVQAQGCNGAACHAQMYIMGTILRHGSKEQKDKYLPGIASGELRLQAFGVTEPTSGTDTTALRTVARREGDKWIVNGQKIWTSRAEHSDLMLLLARTTPRDQVQKKTEGLSTFIVDMRTVLGKGLTIRPIRTMMNHNSCEVFFDNMEVPAENLVGQEGKGFRYILDGMNAERLLIASECIGDAKWFIEKAVNYAKERVLFGRPIGQNQGVQFPIAKSYAQMRAAEAIVHKGLEKFEAGLPCGEEANMGKMLAAEASWAAGEACVQTHGGFGFAEEYDVERKFRETRLYQVAPISTNLILSYLGEHVLGMPRSY</sequence>
<dbReference type="Gene3D" id="2.40.110.10">
    <property type="entry name" value="Butyryl-CoA Dehydrogenase, subunit A, domain 2"/>
    <property type="match status" value="1"/>
</dbReference>
<dbReference type="InterPro" id="IPR006089">
    <property type="entry name" value="Acyl-CoA_DH_CS"/>
</dbReference>
<evidence type="ECO:0000256" key="1">
    <source>
        <dbReference type="ARBA" id="ARBA00001974"/>
    </source>
</evidence>
<dbReference type="InterPro" id="IPR036250">
    <property type="entry name" value="AcylCo_DH-like_C"/>
</dbReference>
<evidence type="ECO:0000256" key="2">
    <source>
        <dbReference type="ARBA" id="ARBA00009347"/>
    </source>
</evidence>
<dbReference type="RefSeq" id="WP_301590388.1">
    <property type="nucleotide sequence ID" value="NZ_JAPFQI010000008.1"/>
</dbReference>
<protein>
    <submittedName>
        <fullName evidence="9">Acyl-CoA/acyl-ACP dehydrogenase</fullName>
    </submittedName>
</protein>
<dbReference type="Pfam" id="PF00441">
    <property type="entry name" value="Acyl-CoA_dh_1"/>
    <property type="match status" value="1"/>
</dbReference>
<dbReference type="PANTHER" id="PTHR43884:SF12">
    <property type="entry name" value="ISOVALERYL-COA DEHYDROGENASE, MITOCHONDRIAL-RELATED"/>
    <property type="match status" value="1"/>
</dbReference>
<feature type="domain" description="Acyl-CoA dehydrogenase/oxidase N-terminal" evidence="8">
    <location>
        <begin position="11"/>
        <end position="118"/>
    </location>
</feature>
<comment type="cofactor">
    <cofactor evidence="1 5">
        <name>FAD</name>
        <dbReference type="ChEBI" id="CHEBI:57692"/>
    </cofactor>
</comment>
<evidence type="ECO:0000259" key="6">
    <source>
        <dbReference type="Pfam" id="PF00441"/>
    </source>
</evidence>
<dbReference type="Pfam" id="PF02771">
    <property type="entry name" value="Acyl-CoA_dh_N"/>
    <property type="match status" value="1"/>
</dbReference>
<comment type="caution">
    <text evidence="9">The sequence shown here is derived from an EMBL/GenBank/DDBJ whole genome shotgun (WGS) entry which is preliminary data.</text>
</comment>
<dbReference type="SUPFAM" id="SSF47203">
    <property type="entry name" value="Acyl-CoA dehydrogenase C-terminal domain-like"/>
    <property type="match status" value="1"/>
</dbReference>
<dbReference type="PROSITE" id="PS00072">
    <property type="entry name" value="ACYL_COA_DH_1"/>
    <property type="match status" value="1"/>
</dbReference>
<dbReference type="Gene3D" id="1.10.540.10">
    <property type="entry name" value="Acyl-CoA dehydrogenase/oxidase, N-terminal domain"/>
    <property type="match status" value="1"/>
</dbReference>
<accession>A0ABT3NW45</accession>
<keyword evidence="5" id="KW-0560">Oxidoreductase</keyword>